<keyword evidence="11" id="KW-1185">Reference proteome</keyword>
<dbReference type="EMBL" id="OZ035823">
    <property type="protein sequence ID" value="CAL1569126.1"/>
    <property type="molecule type" value="Genomic_DNA"/>
</dbReference>
<feature type="region of interest" description="Disordered" evidence="8">
    <location>
        <begin position="172"/>
        <end position="204"/>
    </location>
</feature>
<dbReference type="SMART" id="SM00353">
    <property type="entry name" value="HLH"/>
    <property type="match status" value="1"/>
</dbReference>
<dbReference type="SUPFAM" id="SSF47459">
    <property type="entry name" value="HLH, helix-loop-helix DNA-binding domain"/>
    <property type="match status" value="1"/>
</dbReference>
<feature type="domain" description="BHLH" evidence="9">
    <location>
        <begin position="689"/>
        <end position="742"/>
    </location>
</feature>
<sequence length="813" mass="88664">MSPSKTHHYPMRSPNKTHPYQAMSPTKTHTYPTRSPNKTHPYQAMSPTKTHTYPTRSPNKTHPYQAMSPTKTHTYQTMSPTKTHSYQAMSPTKTHTYLTRSPSKTHPYQAMSPTKSHAYQSYPSGTPHAPHGRRRPLPLQHLGRGSSKLQRPQVPSHITRTTDITADAPGSARCVESIPRSNPSCKPRHSWRETGRVGDWNRGKGGRRPGSICITHASARSYGNTRLQELSRRRYSVSNPTLSRSTCGVQRGRTEVDVSGVGRAGKGPKSARDLAQSSGNMYCAYPIPGMTSSSLMYYYNGKAVYAPSASSADYNRDSPGYPGSKPPSSSFPGSFFMPDGHHTSDPWNSSSSSSSVPQHGSYHGNMLGGGSSGHTSSQSSSYCGIHPHERLSYPPHSSAELSSSLPPMTSFHRGNGPGSGGSHYSTAACSASTNGTDSSMVTRTQSRAASSSQTGDALGKALASIYSPDHTNNSFSSNHSTPVGSPPTLTAPNSAAWSRNGGQGASSPNYDAPLHSLQARIEDRLERLDDAIHVLRSHAVGPSPGLNAHSDVHSLLGVHNGIMASLESGGYSSGLLSGRHALMVGSHREDSAHRNSHMTSQLSNQTATSPELNHSDPYRVLSRGVQGQSASSVSSEIKSEDEVDENLLQDSKGLDPKEEDEDGKELKALESNNDDEDLTPEQKMERERERRMANNARERLRVRDINEAFKELGRMVQLHLKSDKPQTKLLILHQAVAVILSLEQQVRERNLNPKAACLKRREEEKTAPWDTCKTMEELQRNFLLPSSSLKLQTHKSLGTETSSTLCRNVLYPL</sequence>
<dbReference type="GO" id="GO:0005667">
    <property type="term" value="C:transcription regulator complex"/>
    <property type="evidence" value="ECO:0007669"/>
    <property type="project" value="TreeGrafter"/>
</dbReference>
<feature type="compositionally biased region" description="Low complexity" evidence="8">
    <location>
        <begin position="318"/>
        <end position="338"/>
    </location>
</feature>
<feature type="compositionally biased region" description="Low complexity" evidence="8">
    <location>
        <begin position="622"/>
        <end position="636"/>
    </location>
</feature>
<dbReference type="GO" id="GO:0046983">
    <property type="term" value="F:protein dimerization activity"/>
    <property type="evidence" value="ECO:0007669"/>
    <property type="project" value="InterPro"/>
</dbReference>
<dbReference type="GO" id="GO:0000981">
    <property type="term" value="F:DNA-binding transcription factor activity, RNA polymerase II-specific"/>
    <property type="evidence" value="ECO:0007669"/>
    <property type="project" value="TreeGrafter"/>
</dbReference>
<dbReference type="GO" id="GO:0000785">
    <property type="term" value="C:chromatin"/>
    <property type="evidence" value="ECO:0007669"/>
    <property type="project" value="TreeGrafter"/>
</dbReference>
<keyword evidence="3" id="KW-0238">DNA-binding</keyword>
<organism evidence="10 11">
    <name type="scientific">Knipowitschia caucasica</name>
    <name type="common">Caucasian dwarf goby</name>
    <name type="synonym">Pomatoschistus caucasicus</name>
    <dbReference type="NCBI Taxonomy" id="637954"/>
    <lineage>
        <taxon>Eukaryota</taxon>
        <taxon>Metazoa</taxon>
        <taxon>Chordata</taxon>
        <taxon>Craniata</taxon>
        <taxon>Vertebrata</taxon>
        <taxon>Euteleostomi</taxon>
        <taxon>Actinopterygii</taxon>
        <taxon>Neopterygii</taxon>
        <taxon>Teleostei</taxon>
        <taxon>Neoteleostei</taxon>
        <taxon>Acanthomorphata</taxon>
        <taxon>Gobiaria</taxon>
        <taxon>Gobiiformes</taxon>
        <taxon>Gobioidei</taxon>
        <taxon>Gobiidae</taxon>
        <taxon>Gobiinae</taxon>
        <taxon>Knipowitschia</taxon>
    </lineage>
</organism>
<dbReference type="Gene3D" id="4.10.280.10">
    <property type="entry name" value="Helix-loop-helix DNA-binding domain"/>
    <property type="match status" value="1"/>
</dbReference>
<feature type="region of interest" description="Disordered" evidence="8">
    <location>
        <begin position="309"/>
        <end position="455"/>
    </location>
</feature>
<dbReference type="InterPro" id="IPR036638">
    <property type="entry name" value="HLH_DNA-bd_sf"/>
</dbReference>
<dbReference type="InterPro" id="IPR051098">
    <property type="entry name" value="NeuroDiff_E-box_TFs"/>
</dbReference>
<feature type="compositionally biased region" description="Low complexity" evidence="8">
    <location>
        <begin position="470"/>
        <end position="481"/>
    </location>
</feature>
<dbReference type="InterPro" id="IPR011598">
    <property type="entry name" value="bHLH_dom"/>
</dbReference>
<evidence type="ECO:0000256" key="8">
    <source>
        <dbReference type="SAM" id="MobiDB-lite"/>
    </source>
</evidence>
<evidence type="ECO:0000256" key="4">
    <source>
        <dbReference type="ARBA" id="ARBA00023159"/>
    </source>
</evidence>
<feature type="compositionally biased region" description="Polar residues" evidence="8">
    <location>
        <begin position="422"/>
        <end position="455"/>
    </location>
</feature>
<reference evidence="10 11" key="1">
    <citation type="submission" date="2024-04" db="EMBL/GenBank/DDBJ databases">
        <authorList>
            <person name="Waldvogel A.-M."/>
            <person name="Schoenle A."/>
        </authorList>
    </citation>
    <scope>NUCLEOTIDE SEQUENCE [LARGE SCALE GENOMIC DNA]</scope>
</reference>
<dbReference type="GO" id="GO:0005634">
    <property type="term" value="C:nucleus"/>
    <property type="evidence" value="ECO:0007669"/>
    <property type="project" value="UniProtKB-SubCell"/>
</dbReference>
<evidence type="ECO:0000256" key="7">
    <source>
        <dbReference type="ARBA" id="ARBA00040305"/>
    </source>
</evidence>
<keyword evidence="2" id="KW-0805">Transcription regulation</keyword>
<evidence type="ECO:0000256" key="2">
    <source>
        <dbReference type="ARBA" id="ARBA00023015"/>
    </source>
</evidence>
<evidence type="ECO:0000256" key="6">
    <source>
        <dbReference type="ARBA" id="ARBA00023242"/>
    </source>
</evidence>
<dbReference type="Proteomes" id="UP001497482">
    <property type="component" value="Chromosome 1"/>
</dbReference>
<evidence type="ECO:0000313" key="10">
    <source>
        <dbReference type="EMBL" id="CAL1569126.1"/>
    </source>
</evidence>
<feature type="compositionally biased region" description="Basic residues" evidence="8">
    <location>
        <begin position="1"/>
        <end position="10"/>
    </location>
</feature>
<feature type="region of interest" description="Disordered" evidence="8">
    <location>
        <begin position="1"/>
        <end position="158"/>
    </location>
</feature>
<evidence type="ECO:0000313" key="11">
    <source>
        <dbReference type="Proteomes" id="UP001497482"/>
    </source>
</evidence>
<evidence type="ECO:0000256" key="5">
    <source>
        <dbReference type="ARBA" id="ARBA00023163"/>
    </source>
</evidence>
<feature type="region of interest" description="Disordered" evidence="8">
    <location>
        <begin position="469"/>
        <end position="512"/>
    </location>
</feature>
<dbReference type="CDD" id="cd18945">
    <property type="entry name" value="bHLH_E-protein_TCF4_E2-2"/>
    <property type="match status" value="1"/>
</dbReference>
<dbReference type="Pfam" id="PF00010">
    <property type="entry name" value="HLH"/>
    <property type="match status" value="1"/>
</dbReference>
<feature type="compositionally biased region" description="Polar residues" evidence="8">
    <location>
        <begin position="597"/>
        <end position="612"/>
    </location>
</feature>
<feature type="region of interest" description="Disordered" evidence="8">
    <location>
        <begin position="586"/>
        <end position="695"/>
    </location>
</feature>
<feature type="compositionally biased region" description="Polar residues" evidence="8">
    <location>
        <begin position="14"/>
        <end position="124"/>
    </location>
</feature>
<keyword evidence="4" id="KW-0010">Activator</keyword>
<keyword evidence="6" id="KW-0539">Nucleus</keyword>
<evidence type="ECO:0000256" key="3">
    <source>
        <dbReference type="ARBA" id="ARBA00023125"/>
    </source>
</evidence>
<protein>
    <recommendedName>
        <fullName evidence="7">Transcription factor 4</fullName>
    </recommendedName>
</protein>
<feature type="compositionally biased region" description="Basic and acidic residues" evidence="8">
    <location>
        <begin position="680"/>
        <end position="695"/>
    </location>
</feature>
<name>A0AAV2IY15_KNICA</name>
<dbReference type="FunFam" id="4.10.280.10:FF:000001">
    <property type="entry name" value="Putative transcription factor 12"/>
    <property type="match status" value="1"/>
</dbReference>
<feature type="compositionally biased region" description="Polar residues" evidence="8">
    <location>
        <begin position="487"/>
        <end position="497"/>
    </location>
</feature>
<evidence type="ECO:0000259" key="9">
    <source>
        <dbReference type="PROSITE" id="PS50888"/>
    </source>
</evidence>
<dbReference type="PANTHER" id="PTHR11793:SF10">
    <property type="entry name" value="TRANSCRIPTION FACTOR 4"/>
    <property type="match status" value="1"/>
</dbReference>
<dbReference type="PROSITE" id="PS50888">
    <property type="entry name" value="BHLH"/>
    <property type="match status" value="1"/>
</dbReference>
<gene>
    <name evidence="10" type="ORF">KC01_LOCUS1609</name>
</gene>
<proteinExistence type="predicted"/>
<dbReference type="AlphaFoldDB" id="A0AAV2IY15"/>
<keyword evidence="5" id="KW-0804">Transcription</keyword>
<feature type="compositionally biased region" description="Basic and acidic residues" evidence="8">
    <location>
        <begin position="190"/>
        <end position="202"/>
    </location>
</feature>
<dbReference type="PANTHER" id="PTHR11793">
    <property type="entry name" value="BASIC HELIX-LOOP-HELIX TRANSCRIPTION FACTOR"/>
    <property type="match status" value="1"/>
</dbReference>
<accession>A0AAV2IY15</accession>
<dbReference type="GO" id="GO:0000978">
    <property type="term" value="F:RNA polymerase II cis-regulatory region sequence-specific DNA binding"/>
    <property type="evidence" value="ECO:0007669"/>
    <property type="project" value="TreeGrafter"/>
</dbReference>
<comment type="subcellular location">
    <subcellularLocation>
        <location evidence="1">Nucleus</location>
    </subcellularLocation>
</comment>
<evidence type="ECO:0000256" key="1">
    <source>
        <dbReference type="ARBA" id="ARBA00004123"/>
    </source>
</evidence>